<protein>
    <recommendedName>
        <fullName evidence="5">Cytochrome c domain-containing protein</fullName>
    </recommendedName>
</protein>
<dbReference type="Proteomes" id="UP000672039">
    <property type="component" value="Chromosome"/>
</dbReference>
<feature type="signal peptide" evidence="2">
    <location>
        <begin position="1"/>
        <end position="23"/>
    </location>
</feature>
<evidence type="ECO:0000313" key="4">
    <source>
        <dbReference type="Proteomes" id="UP000672039"/>
    </source>
</evidence>
<proteinExistence type="predicted"/>
<name>A0ABX7WRB6_9GAMM</name>
<evidence type="ECO:0008006" key="5">
    <source>
        <dbReference type="Google" id="ProtNLM"/>
    </source>
</evidence>
<feature type="chain" id="PRO_5046405465" description="Cytochrome c domain-containing protein" evidence="2">
    <location>
        <begin position="24"/>
        <end position="524"/>
    </location>
</feature>
<organism evidence="3 4">
    <name type="scientific">Thiothrix litoralis</name>
    <dbReference type="NCBI Taxonomy" id="2891210"/>
    <lineage>
        <taxon>Bacteria</taxon>
        <taxon>Pseudomonadati</taxon>
        <taxon>Pseudomonadota</taxon>
        <taxon>Gammaproteobacteria</taxon>
        <taxon>Thiotrichales</taxon>
        <taxon>Thiotrichaceae</taxon>
        <taxon>Thiothrix</taxon>
    </lineage>
</organism>
<gene>
    <name evidence="3" type="ORF">J9253_19670</name>
</gene>
<keyword evidence="4" id="KW-1185">Reference proteome</keyword>
<feature type="coiled-coil region" evidence="1">
    <location>
        <begin position="361"/>
        <end position="388"/>
    </location>
</feature>
<accession>A0ABX7WRB6</accession>
<dbReference type="EMBL" id="CP072801">
    <property type="protein sequence ID" value="QTR46165.1"/>
    <property type="molecule type" value="Genomic_DNA"/>
</dbReference>
<evidence type="ECO:0000256" key="2">
    <source>
        <dbReference type="SAM" id="SignalP"/>
    </source>
</evidence>
<keyword evidence="2" id="KW-0732">Signal</keyword>
<sequence length="524" mass="57510">MSSSNLFTVLMCASLLTVGCSHSQDSDNKQVAEPDKGQAMKLSANDVSILFPPPKTKEDMALQISLADLGNAMPDNVFANMEEAIHSPALQVEDLGIDIPNDEFKGFIRGKKTAWYVSAIRVDPSAPGVSDDIRKQFGTIPQIRLIMVPVTQDAETGKPVVHDFALHLIYNYTSGADTSVPNGCFPRPKPDREKFKSILADLTQLKMDLTEGKLGGVKINTEGDLGVYPALSNAQTRQATHERIKSFLNKHLPQGQFRAIAAMGVGVAGPDKWFFASMVVDPGTGKVIPVPSPALLQSAQTPQFTQMINLNVSQSSHDVVTVTPKSATNNLNPITCQSLSVPEGERKGVSTAELFEAAMQVSRTDMEVMKAEAEIERLKASLETSEDQEDKKIMSDQLLEFQAEEKRLQVIQEKLQVEAKKASERVRPVVDVIANPAQAHFFNTDCISCHTETRREMELLGVESFKGLASNVLPDRQWNLRNFGWFGESSVDTALPSATRRTMTETAEVVECVNDLDACFDRVK</sequence>
<dbReference type="RefSeq" id="WP_210222527.1">
    <property type="nucleotide sequence ID" value="NZ_CP072801.1"/>
</dbReference>
<evidence type="ECO:0000313" key="3">
    <source>
        <dbReference type="EMBL" id="QTR46165.1"/>
    </source>
</evidence>
<keyword evidence="1" id="KW-0175">Coiled coil</keyword>
<evidence type="ECO:0000256" key="1">
    <source>
        <dbReference type="SAM" id="Coils"/>
    </source>
</evidence>
<reference evidence="3 4" key="1">
    <citation type="submission" date="2021-04" db="EMBL/GenBank/DDBJ databases">
        <title>Genomics, taxonomy and metabolism of representatives of sulfur bacteria of the genus Thiothrix: Thiothrix fructosivorans QT, Thiothrix unzii A1T and three new species, Thiothrix subterranea sp. nov., Thiothrix litoralis sp. nov. and 'Candidatus Thiothrix anitrata' sp. nov.</title>
        <authorList>
            <person name="Ravin N.V."/>
            <person name="Smolyakov D."/>
            <person name="Rudenko T.S."/>
            <person name="Mardanov A.V."/>
            <person name="Beletsky A.V."/>
            <person name="Markov N.D."/>
            <person name="Fomenkov A.I."/>
            <person name="Roberts R.J."/>
            <person name="Karnachuk O.V."/>
            <person name="Novikov A."/>
            <person name="Grabovich M.Y."/>
        </authorList>
    </citation>
    <scope>NUCLEOTIDE SEQUENCE [LARGE SCALE GENOMIC DNA]</scope>
    <source>
        <strain evidence="3 4">AS</strain>
    </source>
</reference>